<dbReference type="Proteomes" id="UP000242682">
    <property type="component" value="Unassembled WGS sequence"/>
</dbReference>
<reference evidence="6 7" key="1">
    <citation type="submission" date="2018-03" db="EMBL/GenBank/DDBJ databases">
        <title>Genomic Encyclopedia of Type Strains, Phase III (KMG-III): the genomes of soil and plant-associated and newly described type strains.</title>
        <authorList>
            <person name="Whitman W."/>
        </authorList>
    </citation>
    <scope>NUCLEOTIDE SEQUENCE [LARGE SCALE GENOMIC DNA]</scope>
    <source>
        <strain evidence="6 7">CGMCC 1.12259</strain>
    </source>
</reference>
<dbReference type="PANTHER" id="PTHR33867:SF1">
    <property type="entry name" value="RIBOSOME MATURATION FACTOR RIMP"/>
    <property type="match status" value="1"/>
</dbReference>
<dbReference type="CDD" id="cd01734">
    <property type="entry name" value="YlxS_C"/>
    <property type="match status" value="1"/>
</dbReference>
<keyword evidence="7" id="KW-1185">Reference proteome</keyword>
<keyword evidence="1 3" id="KW-0963">Cytoplasm</keyword>
<dbReference type="GO" id="GO:0000028">
    <property type="term" value="P:ribosomal small subunit assembly"/>
    <property type="evidence" value="ECO:0007669"/>
    <property type="project" value="TreeGrafter"/>
</dbReference>
<dbReference type="AlphaFoldDB" id="A0A2P8H794"/>
<dbReference type="InterPro" id="IPR003728">
    <property type="entry name" value="Ribosome_maturation_RimP"/>
</dbReference>
<dbReference type="SUPFAM" id="SSF75420">
    <property type="entry name" value="YhbC-like, N-terminal domain"/>
    <property type="match status" value="1"/>
</dbReference>
<dbReference type="HAMAP" id="MF_01077">
    <property type="entry name" value="RimP"/>
    <property type="match status" value="1"/>
</dbReference>
<evidence type="ECO:0000256" key="3">
    <source>
        <dbReference type="HAMAP-Rule" id="MF_01077"/>
    </source>
</evidence>
<evidence type="ECO:0000313" key="6">
    <source>
        <dbReference type="EMBL" id="PSL42096.1"/>
    </source>
</evidence>
<protein>
    <recommendedName>
        <fullName evidence="3">Ribosome maturation factor RimP</fullName>
    </recommendedName>
</protein>
<dbReference type="PANTHER" id="PTHR33867">
    <property type="entry name" value="RIBOSOME MATURATION FACTOR RIMP"/>
    <property type="match status" value="1"/>
</dbReference>
<proteinExistence type="inferred from homology"/>
<dbReference type="NCBIfam" id="NF000928">
    <property type="entry name" value="PRK00092.1-2"/>
    <property type="match status" value="1"/>
</dbReference>
<sequence>MSKITETVEQIAQPIIDELNLELVDVEFLKEGRNWFLRVYVDNPEAPIDIDQCALVSEKLSEVLDKQDPIEQNYFLEVSSPGAERPLKKEKDFAKAIGRFIYIKTYEPIENLKEFEGYLISYNDEEVEIEIKIKTRRKTIVVERQKIAVIRLAIDFSAKPDLRTWE</sequence>
<comment type="similarity">
    <text evidence="3">Belongs to the RimP family.</text>
</comment>
<feature type="domain" description="Ribosome maturation factor RimP N-terminal" evidence="4">
    <location>
        <begin position="11"/>
        <end position="84"/>
    </location>
</feature>
<evidence type="ECO:0000256" key="1">
    <source>
        <dbReference type="ARBA" id="ARBA00022490"/>
    </source>
</evidence>
<dbReference type="FunFam" id="3.30.300.70:FF:000001">
    <property type="entry name" value="Ribosome maturation factor RimP"/>
    <property type="match status" value="1"/>
</dbReference>
<dbReference type="Gene3D" id="3.30.300.70">
    <property type="entry name" value="RimP-like superfamily, N-terminal"/>
    <property type="match status" value="1"/>
</dbReference>
<dbReference type="OrthoDB" id="9805006at2"/>
<dbReference type="EMBL" id="PYAT01000001">
    <property type="protein sequence ID" value="PSL42096.1"/>
    <property type="molecule type" value="Genomic_DNA"/>
</dbReference>
<keyword evidence="2 3" id="KW-0690">Ribosome biogenesis</keyword>
<dbReference type="InterPro" id="IPR036847">
    <property type="entry name" value="RimP_C_sf"/>
</dbReference>
<gene>
    <name evidence="3" type="primary">rimP</name>
    <name evidence="6" type="ORF">B0H99_101344</name>
</gene>
<dbReference type="Pfam" id="PF17384">
    <property type="entry name" value="DUF150_C"/>
    <property type="match status" value="1"/>
</dbReference>
<evidence type="ECO:0000313" key="7">
    <source>
        <dbReference type="Proteomes" id="UP000242682"/>
    </source>
</evidence>
<comment type="caution">
    <text evidence="6">The sequence shown here is derived from an EMBL/GenBank/DDBJ whole genome shotgun (WGS) entry which is preliminary data.</text>
</comment>
<dbReference type="SUPFAM" id="SSF74942">
    <property type="entry name" value="YhbC-like, C-terminal domain"/>
    <property type="match status" value="1"/>
</dbReference>
<feature type="domain" description="Ribosome maturation factor RimP C-terminal" evidence="5">
    <location>
        <begin position="87"/>
        <end position="156"/>
    </location>
</feature>
<dbReference type="Gene3D" id="2.30.30.180">
    <property type="entry name" value="Ribosome maturation factor RimP, C-terminal domain"/>
    <property type="match status" value="1"/>
</dbReference>
<evidence type="ECO:0000259" key="4">
    <source>
        <dbReference type="Pfam" id="PF02576"/>
    </source>
</evidence>
<dbReference type="InterPro" id="IPR028989">
    <property type="entry name" value="RimP_N"/>
</dbReference>
<accession>A0A2P8H794</accession>
<comment type="function">
    <text evidence="3">Required for maturation of 30S ribosomal subunits.</text>
</comment>
<dbReference type="Pfam" id="PF02576">
    <property type="entry name" value="RimP_N"/>
    <property type="match status" value="1"/>
</dbReference>
<name>A0A2P8H794_9BACL</name>
<evidence type="ECO:0000256" key="2">
    <source>
        <dbReference type="ARBA" id="ARBA00022517"/>
    </source>
</evidence>
<evidence type="ECO:0000259" key="5">
    <source>
        <dbReference type="Pfam" id="PF17384"/>
    </source>
</evidence>
<dbReference type="RefSeq" id="WP_106531885.1">
    <property type="nucleotide sequence ID" value="NZ_PYAT01000001.1"/>
</dbReference>
<dbReference type="InterPro" id="IPR035956">
    <property type="entry name" value="RimP_N_sf"/>
</dbReference>
<organism evidence="6 7">
    <name type="scientific">Planomicrobium soli</name>
    <dbReference type="NCBI Taxonomy" id="1176648"/>
    <lineage>
        <taxon>Bacteria</taxon>
        <taxon>Bacillati</taxon>
        <taxon>Bacillota</taxon>
        <taxon>Bacilli</taxon>
        <taxon>Bacillales</taxon>
        <taxon>Caryophanaceae</taxon>
        <taxon>Planomicrobium</taxon>
    </lineage>
</organism>
<dbReference type="GO" id="GO:0006412">
    <property type="term" value="P:translation"/>
    <property type="evidence" value="ECO:0007669"/>
    <property type="project" value="TreeGrafter"/>
</dbReference>
<comment type="subcellular location">
    <subcellularLocation>
        <location evidence="3">Cytoplasm</location>
    </subcellularLocation>
</comment>
<dbReference type="InterPro" id="IPR028998">
    <property type="entry name" value="RimP_C"/>
</dbReference>
<dbReference type="GO" id="GO:0005829">
    <property type="term" value="C:cytosol"/>
    <property type="evidence" value="ECO:0007669"/>
    <property type="project" value="TreeGrafter"/>
</dbReference>